<accession>A0A8J8KGQ9</accession>
<dbReference type="RefSeq" id="WP_174701367.1">
    <property type="nucleotide sequence ID" value="NZ_JABURA010000001.1"/>
</dbReference>
<comment type="caution">
    <text evidence="1">The sequence shown here is derived from an EMBL/GenBank/DDBJ whole genome shotgun (WGS) entry which is preliminary data.</text>
</comment>
<protein>
    <submittedName>
        <fullName evidence="1">Uncharacterized protein</fullName>
    </submittedName>
</protein>
<proteinExistence type="predicted"/>
<organism evidence="1 2">
    <name type="scientific">Haloterrigena gelatinilytica</name>
    <dbReference type="NCBI Taxonomy" id="2741724"/>
    <lineage>
        <taxon>Archaea</taxon>
        <taxon>Methanobacteriati</taxon>
        <taxon>Methanobacteriota</taxon>
        <taxon>Stenosarchaea group</taxon>
        <taxon>Halobacteria</taxon>
        <taxon>Halobacteriales</taxon>
        <taxon>Natrialbaceae</taxon>
        <taxon>Haloterrigena</taxon>
    </lineage>
</organism>
<evidence type="ECO:0000313" key="2">
    <source>
        <dbReference type="Proteomes" id="UP000728647"/>
    </source>
</evidence>
<name>A0A8J8KGQ9_9EURY</name>
<reference evidence="1" key="1">
    <citation type="submission" date="2020-06" db="EMBL/GenBank/DDBJ databases">
        <title>Haloterrigena sp. nov., an extremely halophilic archaeon isolated from a saline sediment.</title>
        <authorList>
            <person name="Liu B.-B."/>
        </authorList>
    </citation>
    <scope>NUCLEOTIDE SEQUENCE</scope>
    <source>
        <strain evidence="1">SYSU A121-1</strain>
    </source>
</reference>
<dbReference type="Proteomes" id="UP000728647">
    <property type="component" value="Unassembled WGS sequence"/>
</dbReference>
<dbReference type="EMBL" id="JABURA010000001">
    <property type="protein sequence ID" value="NUB90299.1"/>
    <property type="molecule type" value="Genomic_DNA"/>
</dbReference>
<evidence type="ECO:0000313" key="1">
    <source>
        <dbReference type="EMBL" id="NUB90299.1"/>
    </source>
</evidence>
<sequence>MLVFILRREFGRRCVTAVAVGVRRLSRRSGSRRRVAGRFGDGAFVGVRTDAAVAIRYGPYHAIR</sequence>
<dbReference type="AlphaFoldDB" id="A0A8J8KGQ9"/>
<gene>
    <name evidence="1" type="ORF">HT576_04515</name>
</gene>